<evidence type="ECO:0000259" key="8">
    <source>
        <dbReference type="Pfam" id="PF25564"/>
    </source>
</evidence>
<feature type="domain" description="DUF7933" evidence="8">
    <location>
        <begin position="1042"/>
        <end position="1167"/>
    </location>
</feature>
<dbReference type="InterPro" id="IPR001434">
    <property type="entry name" value="OmcB-like_DUF11"/>
</dbReference>
<dbReference type="Pfam" id="PF01345">
    <property type="entry name" value="DUF11"/>
    <property type="match status" value="1"/>
</dbReference>
<accession>A0AAP8SLZ0</accession>
<evidence type="ECO:0000256" key="5">
    <source>
        <dbReference type="SAM" id="Phobius"/>
    </source>
</evidence>
<comment type="subcellular location">
    <subcellularLocation>
        <location evidence="1">Secreted</location>
    </subcellularLocation>
</comment>
<evidence type="ECO:0000259" key="7">
    <source>
        <dbReference type="Pfam" id="PF17210"/>
    </source>
</evidence>
<evidence type="ECO:0000313" key="9">
    <source>
        <dbReference type="EMBL" id="PLW85007.1"/>
    </source>
</evidence>
<evidence type="ECO:0000256" key="4">
    <source>
        <dbReference type="SAM" id="MobiDB-lite"/>
    </source>
</evidence>
<keyword evidence="10" id="KW-1185">Reference proteome</keyword>
<proteinExistence type="predicted"/>
<dbReference type="InterPro" id="IPR033764">
    <property type="entry name" value="Sdr_B"/>
</dbReference>
<feature type="domain" description="DUF7933" evidence="8">
    <location>
        <begin position="216"/>
        <end position="320"/>
    </location>
</feature>
<evidence type="ECO:0000256" key="2">
    <source>
        <dbReference type="ARBA" id="ARBA00022525"/>
    </source>
</evidence>
<comment type="caution">
    <text evidence="9">The sequence shown here is derived from an EMBL/GenBank/DDBJ whole genome shotgun (WGS) entry which is preliminary data.</text>
</comment>
<protein>
    <submittedName>
        <fullName evidence="9">DUF11 domain-containing protein</fullName>
    </submittedName>
</protein>
<dbReference type="EMBL" id="PKUR01000004">
    <property type="protein sequence ID" value="PLW85007.1"/>
    <property type="molecule type" value="Genomic_DNA"/>
</dbReference>
<keyword evidence="5" id="KW-1133">Transmembrane helix</keyword>
<feature type="compositionally biased region" description="Pro residues" evidence="4">
    <location>
        <begin position="1824"/>
        <end position="1851"/>
    </location>
</feature>
<evidence type="ECO:0000259" key="6">
    <source>
        <dbReference type="Pfam" id="PF01345"/>
    </source>
</evidence>
<feature type="domain" description="DUF7933" evidence="8">
    <location>
        <begin position="773"/>
        <end position="896"/>
    </location>
</feature>
<keyword evidence="2" id="KW-0964">Secreted</keyword>
<feature type="domain" description="SD-repeat containing protein B" evidence="7">
    <location>
        <begin position="1594"/>
        <end position="1694"/>
    </location>
</feature>
<feature type="domain" description="DUF7933" evidence="8">
    <location>
        <begin position="1201"/>
        <end position="1306"/>
    </location>
</feature>
<dbReference type="InterPro" id="IPR051172">
    <property type="entry name" value="Chlamydia_OmcB"/>
</dbReference>
<evidence type="ECO:0000256" key="1">
    <source>
        <dbReference type="ARBA" id="ARBA00004613"/>
    </source>
</evidence>
<dbReference type="PANTHER" id="PTHR34819:SF5">
    <property type="entry name" value="CONSERVED REPEAT DOMAIN PROTEIN"/>
    <property type="match status" value="1"/>
</dbReference>
<name>A0AAP8SLZ0_9GAMM</name>
<dbReference type="KEGG" id="hja:BST95_01570"/>
<feature type="domain" description="DUF7933" evidence="8">
    <location>
        <begin position="1320"/>
        <end position="1449"/>
    </location>
</feature>
<feature type="domain" description="DUF7933" evidence="8">
    <location>
        <begin position="631"/>
        <end position="754"/>
    </location>
</feature>
<dbReference type="InterPro" id="IPR013783">
    <property type="entry name" value="Ig-like_fold"/>
</dbReference>
<dbReference type="PANTHER" id="PTHR34819">
    <property type="entry name" value="LARGE CYSTEINE-RICH PERIPLASMIC PROTEIN OMCB"/>
    <property type="match status" value="1"/>
</dbReference>
<reference evidence="9 10" key="1">
    <citation type="submission" date="2018-01" db="EMBL/GenBank/DDBJ databases">
        <title>The draft genome sequence of Halioglobus japonicus S1-36.</title>
        <authorList>
            <person name="Du Z.-J."/>
            <person name="Shi M.-J."/>
        </authorList>
    </citation>
    <scope>NUCLEOTIDE SEQUENCE [LARGE SCALE GENOMIC DNA]</scope>
    <source>
        <strain evidence="9 10">S1-36</strain>
    </source>
</reference>
<feature type="domain" description="DUF11" evidence="6">
    <location>
        <begin position="484"/>
        <end position="575"/>
    </location>
</feature>
<feature type="domain" description="DUF7933" evidence="8">
    <location>
        <begin position="349"/>
        <end position="480"/>
    </location>
</feature>
<dbReference type="Pfam" id="PF17210">
    <property type="entry name" value="SdrD_B"/>
    <property type="match status" value="1"/>
</dbReference>
<dbReference type="Pfam" id="PF25564">
    <property type="entry name" value="DUF7933"/>
    <property type="match status" value="8"/>
</dbReference>
<keyword evidence="5" id="KW-0812">Transmembrane</keyword>
<dbReference type="SUPFAM" id="SSF117074">
    <property type="entry name" value="Hypothetical protein PA1324"/>
    <property type="match status" value="2"/>
</dbReference>
<feature type="domain" description="DUF7933" evidence="8">
    <location>
        <begin position="903"/>
        <end position="1030"/>
    </location>
</feature>
<dbReference type="NCBIfam" id="TIGR01451">
    <property type="entry name" value="B_ant_repeat"/>
    <property type="match status" value="1"/>
</dbReference>
<evidence type="ECO:0000313" key="10">
    <source>
        <dbReference type="Proteomes" id="UP000235162"/>
    </source>
</evidence>
<dbReference type="InterPro" id="IPR047589">
    <property type="entry name" value="DUF11_rpt"/>
</dbReference>
<feature type="region of interest" description="Disordered" evidence="4">
    <location>
        <begin position="1810"/>
        <end position="1857"/>
    </location>
</feature>
<dbReference type="Gene3D" id="2.60.40.10">
    <property type="entry name" value="Immunoglobulins"/>
    <property type="match status" value="2"/>
</dbReference>
<keyword evidence="3" id="KW-0732">Signal</keyword>
<organism evidence="9 10">
    <name type="scientific">Halioglobus japonicus</name>
    <dbReference type="NCBI Taxonomy" id="930805"/>
    <lineage>
        <taxon>Bacteria</taxon>
        <taxon>Pseudomonadati</taxon>
        <taxon>Pseudomonadota</taxon>
        <taxon>Gammaproteobacteria</taxon>
        <taxon>Cellvibrionales</taxon>
        <taxon>Halieaceae</taxon>
        <taxon>Halioglobus</taxon>
    </lineage>
</organism>
<sequence length="1897" mass="194301">MNSLLNACEHQAREHVKASFRQGFLKLTKLMCCLVVVALSMTVSAQVTNPNFSVSVNAGLNAPNSTLVYPGEKTSLRVTLSNGSTTTEITGVSFSNALPTSALSGLLVDGEAEISGPGCTSGTLTTLPGEPDISLGNLTVPVRQEGVAGSGECYLDIPIVAYSADGESTTLAYSLLAGTVNSDLGDNETGGGQGFTLRSTVAPEWSKGFVGKKPGNTLIVGGSSSTLRFTLHNRDPNISLTNIRFIDIFPVAGSAGAIIEPTGAVASGSCGGSVGLTTGADARVTVSGVDLTPNSSCTIDIAVQARHSNGVHTVSRTNVVASDAFISAEGLKPVNNASTKVRARSPLAVDKRFRPDVVASGEPNILRITFTNSGTDDLPVTSFTDSPIAAEPFVGHLSIAAATDISNSCGGIASLVDAGNGFSLSGFSIPGGGKCTVDVTYSGITPSDDTPTTYTNAIPEGAVQTIAGVVSQARSATVLVADRLRVLKSVAADDAAPGDPVNYLIEVQNYSTNSLTNVDVTDRLQNGSTLLLDEGFAPSLSGECGELDLNGAVTGQTSVTFTISTIPGRSSLTNTPGSCEISFWVMLDPNGNGNTQNEIAAGDVCYGTSPRICNNVGSGSIGVKPVQTMTLVKQFDGEDSLSLNEGTPARMSFTVSNRSITNLINLTLSDTFPSAGPFQQLRVADPMNLTNTCGGDITVSAGSTSFALNGGSVPARDGNSPGTCSVAIDTVGPAGSYSNTVNGSAVHQNADGSTSVLNESDSATLTYIDALSVNKYFLLESVGSGGRSTVSIELASFDDARPITGISLTDDLPTGMVVADPDNSYTTCSGPTIIDAVPFNSSVSFSGATLAPLASCELRFDVIATGNASWVNEIPPGGVTADGGLLNRNPVSATLNYIPLEFPLISKSISPGTVVPGESALLTISITNADQNLTNVEVTDYFSLDGTSGALPNGMKLAPAPEASTDCPGGIVAAVPGSDRLGLSGASLGANASCIVQARVISTTVGAIINTIPESSMISDQGATNASSFAQSTLSTTSDAGVSKTFTPSVVGPYEVSTLRITIFNARAESITAMELVDDLPVGVLIADEPNAFSNCGGSAVVDFPSEESVRLQGGAIGPAQGDEAAYCYLEVDVFSIAENSYLNVIEADALTSNGVPIPHPEATANLEVRQRLIVNKAFDDLTLDAGDPMEFTTGVASRLPGENALMTIRIENPNTGTLTQVNLIDSLPDGLVLAESPDIATDCLEGVLIGVPAGRELRLIGATLPPTGEPGAVCTITAGVVSNIPGTYTNEIAAGDVTSLEGIDNLPGTQAQIVVAKLPSVSKEFSPPVVAPGVASTLSLVIGNDNDADATLLADLVDNLPVQPAQMVVANPPNVTTSCPGGVGIVDADAGDTVVAVESETVVPAGGCMVTVEVVAPVSGEYLNEVPVGALVTDFGTNLVPAEAPLKVSTLGYVSGKVFLDNQLYPDGQFLPGDSTPIVGNPIELRSGSQCSGALLESTLTDDSGNYLFSELIAGSYSVCQPIQPGGTLNGLVVAGTIETFGDSTGTPGTASNPINGSPTSQIVAITLNNSGEQDEVSGSPGNDFTEIAPVSIAGSVYFDANDDGIFSVDENGIEGVTVALSGPVDLAVITSPDGSYIFDNLPPGDYTVTETQPEDWTDGKDTAGSVDGVTRGNDSVSDIISEIILAPGENSTGNNFGETLSSVALGMNGTAACIQNAAYINYKLENYRGNDVTVELFSTGGRLVQRLLNQPSGGRLLWPGMVVDASGNGVGWPGWALDSGEWVQVADDRVPQLILRLSVNPAVEQTFDYPPATPACLTQPPETLPEPPEPPEPSEPSEPSLPPKAPTPPADISRDLGVPPHVVPVAPRAMLWILVLLILAIGAYKTRSSGGFTTQ</sequence>
<dbReference type="Proteomes" id="UP000235162">
    <property type="component" value="Unassembled WGS sequence"/>
</dbReference>
<keyword evidence="5" id="KW-0472">Membrane</keyword>
<evidence type="ECO:0000256" key="3">
    <source>
        <dbReference type="ARBA" id="ARBA00022729"/>
    </source>
</evidence>
<gene>
    <name evidence="9" type="ORF">C0029_15835</name>
</gene>
<feature type="transmembrane region" description="Helical" evidence="5">
    <location>
        <begin position="1871"/>
        <end position="1888"/>
    </location>
</feature>
<dbReference type="GO" id="GO:0005576">
    <property type="term" value="C:extracellular region"/>
    <property type="evidence" value="ECO:0007669"/>
    <property type="project" value="UniProtKB-SubCell"/>
</dbReference>
<dbReference type="InterPro" id="IPR057693">
    <property type="entry name" value="DUF7933"/>
</dbReference>